<keyword evidence="10" id="KW-0028">Amino-acid biosynthesis</keyword>
<dbReference type="Gene3D" id="3.30.70.260">
    <property type="match status" value="1"/>
</dbReference>
<gene>
    <name evidence="23" type="primary">pheA</name>
    <name evidence="24" type="ORF">AA994_06635</name>
    <name evidence="23" type="ORF">CVU5213_08175</name>
</gene>
<dbReference type="UniPathway" id="UPA00120">
    <property type="reaction ID" value="UER00203"/>
</dbReference>
<dbReference type="SUPFAM" id="SSF48600">
    <property type="entry name" value="Chorismate mutase II"/>
    <property type="match status" value="1"/>
</dbReference>
<evidence type="ECO:0000256" key="6">
    <source>
        <dbReference type="ARBA" id="ARBA00012404"/>
    </source>
</evidence>
<dbReference type="PROSITE" id="PS00858">
    <property type="entry name" value="PREPHENATE_DEHYDR_2"/>
    <property type="match status" value="1"/>
</dbReference>
<evidence type="ECO:0000313" key="26">
    <source>
        <dbReference type="Proteomes" id="UP000811399"/>
    </source>
</evidence>
<dbReference type="GO" id="GO:0004664">
    <property type="term" value="F:prephenate dehydratase activity"/>
    <property type="evidence" value="ECO:0007669"/>
    <property type="project" value="UniProtKB-EC"/>
</dbReference>
<sequence length="353" mass="39804">MPNLEEFRVKIDAIDDELLKLLNERMSYVKRIGELKQSLGAAIYRPERERAIINRLKSENLGLLDQNAIEAIYGEIFAVSRNLELPQAVAYFGPEGTYTHQAARMRFGAMSRYIPLATIEDVFKELANKEAKFGVVPIENNTEGAVGVTLDCLGAYEELKIFGEIYMDIHHSFVGINENIKEIERIYSHPQGYNQCRKFLESHGLNAVEFVPAKSTANAAHLASQDKKSAAICSKIAAKIYNVPLLFDKIEDNAANRTRFLILSDIITPKMNHCKTSILAHTAHKPGGLSALLENFKKENINLTKLESRPVKAKEFLHSFYIDFEGHIEDENVKRALSGNEDIVWLGSYLKEC</sequence>
<dbReference type="Pfam" id="PF01817">
    <property type="entry name" value="CM_2"/>
    <property type="match status" value="1"/>
</dbReference>
<evidence type="ECO:0000256" key="7">
    <source>
        <dbReference type="ARBA" id="ARBA00013147"/>
    </source>
</evidence>
<evidence type="ECO:0000259" key="20">
    <source>
        <dbReference type="PROSITE" id="PS51168"/>
    </source>
</evidence>
<dbReference type="CDD" id="cd04905">
    <property type="entry name" value="ACT_CM-PDT"/>
    <property type="match status" value="1"/>
</dbReference>
<reference evidence="23 26" key="4">
    <citation type="journal article" date="2021" name="Syst. Appl. Microbiol.">
        <title>nCampylobacter vulpis sp. nov. isolated from wild red foxes.</title>
        <authorList>
            <person name="Parisi A."/>
            <person name="Chiara M."/>
            <person name="Caffara M."/>
            <person name="Mion D."/>
            <person name="Miller W.G."/>
            <person name="Caruso M."/>
            <person name="Manzari C."/>
            <person name="Florio D."/>
            <person name="Capozzi L."/>
            <person name="D'Erchia A.M."/>
            <person name="Manzulli V."/>
            <person name="Zanoni R.G."/>
        </authorList>
    </citation>
    <scope>NUCLEOTIDE SEQUENCE [LARGE SCALE GENOMIC DNA]</scope>
    <source>
        <strain evidence="23 26">52/13</strain>
    </source>
</reference>
<dbReference type="PROSITE" id="PS00857">
    <property type="entry name" value="PREPHENATE_DEHYDR_1"/>
    <property type="match status" value="1"/>
</dbReference>
<evidence type="ECO:0000256" key="12">
    <source>
        <dbReference type="ARBA" id="ARBA00023222"/>
    </source>
</evidence>
<evidence type="ECO:0000313" key="23">
    <source>
        <dbReference type="EMBL" id="MBS4241687.1"/>
    </source>
</evidence>
<dbReference type="RefSeq" id="WP_099462195.1">
    <property type="nucleotide sequence ID" value="NZ_CP041617.1"/>
</dbReference>
<evidence type="ECO:0000256" key="4">
    <source>
        <dbReference type="ARBA" id="ARBA00004741"/>
    </source>
</evidence>
<dbReference type="EMBL" id="VJYU01000039">
    <property type="protein sequence ID" value="MBS4241687.1"/>
    <property type="molecule type" value="Genomic_DNA"/>
</dbReference>
<dbReference type="InterPro" id="IPR002912">
    <property type="entry name" value="ACT_dom"/>
</dbReference>
<evidence type="ECO:0000256" key="19">
    <source>
        <dbReference type="PIRSR" id="PIRSR001500-2"/>
    </source>
</evidence>
<feature type="domain" description="Prephenate dehydratase" evidence="21">
    <location>
        <begin position="88"/>
        <end position="265"/>
    </location>
</feature>
<dbReference type="EMBL" id="LDWY01000081">
    <property type="protein sequence ID" value="PHY89898.1"/>
    <property type="molecule type" value="Genomic_DNA"/>
</dbReference>
<dbReference type="InterPro" id="IPR045865">
    <property type="entry name" value="ACT-like_dom_sf"/>
</dbReference>
<evidence type="ECO:0000259" key="22">
    <source>
        <dbReference type="PROSITE" id="PS51671"/>
    </source>
</evidence>
<evidence type="ECO:0000256" key="13">
    <source>
        <dbReference type="ARBA" id="ARBA00023235"/>
    </source>
</evidence>
<dbReference type="CDD" id="cd13630">
    <property type="entry name" value="PBP2_PDT_1"/>
    <property type="match status" value="1"/>
</dbReference>
<keyword evidence="12" id="KW-0584">Phenylalanine biosynthesis</keyword>
<dbReference type="PROSITE" id="PS51171">
    <property type="entry name" value="PREPHENATE_DEHYDR_3"/>
    <property type="match status" value="1"/>
</dbReference>
<evidence type="ECO:0000256" key="9">
    <source>
        <dbReference type="ARBA" id="ARBA00022490"/>
    </source>
</evidence>
<evidence type="ECO:0000256" key="11">
    <source>
        <dbReference type="ARBA" id="ARBA00023141"/>
    </source>
</evidence>
<dbReference type="SUPFAM" id="SSF53850">
    <property type="entry name" value="Periplasmic binding protein-like II"/>
    <property type="match status" value="1"/>
</dbReference>
<dbReference type="GO" id="GO:0004106">
    <property type="term" value="F:chorismate mutase activity"/>
    <property type="evidence" value="ECO:0007669"/>
    <property type="project" value="UniProtKB-EC"/>
</dbReference>
<comment type="subcellular location">
    <subcellularLocation>
        <location evidence="3">Cytoplasm</location>
    </subcellularLocation>
</comment>
<evidence type="ECO:0000256" key="16">
    <source>
        <dbReference type="ARBA" id="ARBA00031175"/>
    </source>
</evidence>
<evidence type="ECO:0000256" key="2">
    <source>
        <dbReference type="ARBA" id="ARBA00002364"/>
    </source>
</evidence>
<evidence type="ECO:0000256" key="8">
    <source>
        <dbReference type="ARBA" id="ARBA00014401"/>
    </source>
</evidence>
<dbReference type="EC" id="5.4.99.5" evidence="6"/>
<evidence type="ECO:0000313" key="25">
    <source>
        <dbReference type="Proteomes" id="UP000237472"/>
    </source>
</evidence>
<dbReference type="Proteomes" id="UP000811399">
    <property type="component" value="Unassembled WGS sequence"/>
</dbReference>
<comment type="catalytic activity">
    <reaction evidence="1">
        <text>chorismate = prephenate</text>
        <dbReference type="Rhea" id="RHEA:13897"/>
        <dbReference type="ChEBI" id="CHEBI:29748"/>
        <dbReference type="ChEBI" id="CHEBI:29934"/>
        <dbReference type="EC" id="5.4.99.5"/>
    </reaction>
</comment>
<dbReference type="Pfam" id="PF00800">
    <property type="entry name" value="PDT"/>
    <property type="match status" value="1"/>
</dbReference>
<dbReference type="InterPro" id="IPR010957">
    <property type="entry name" value="G/b/e-P-prot_chorismate_mutase"/>
</dbReference>
<keyword evidence="9" id="KW-0963">Cytoplasm</keyword>
<dbReference type="Gene3D" id="1.20.59.10">
    <property type="entry name" value="Chorismate mutase"/>
    <property type="match status" value="1"/>
</dbReference>
<dbReference type="PANTHER" id="PTHR21022">
    <property type="entry name" value="PREPHENATE DEHYDRATASE P PROTEIN"/>
    <property type="match status" value="1"/>
</dbReference>
<protein>
    <recommendedName>
        <fullName evidence="8">Bifunctional chorismate mutase/prephenate dehydratase</fullName>
        <ecNumber evidence="7">4.2.1.51</ecNumber>
        <ecNumber evidence="6">5.4.99.5</ecNumber>
    </recommendedName>
    <alternativeName>
        <fullName evidence="17">Chorismate mutase-prephenate dehydratase</fullName>
    </alternativeName>
    <alternativeName>
        <fullName evidence="16">p-protein</fullName>
    </alternativeName>
</protein>
<comment type="caution">
    <text evidence="24">The sequence shown here is derived from an EMBL/GenBank/DDBJ whole genome shotgun (WGS) entry which is preliminary data.</text>
</comment>
<comment type="pathway">
    <text evidence="5">Metabolic intermediate biosynthesis; prephenate biosynthesis; prephenate from chorismate: step 1/1.</text>
</comment>
<dbReference type="PIRSF" id="PIRSF001500">
    <property type="entry name" value="Chor_mut_pdt_Ppr"/>
    <property type="match status" value="1"/>
</dbReference>
<dbReference type="EC" id="4.2.1.51" evidence="7"/>
<dbReference type="SUPFAM" id="SSF55021">
    <property type="entry name" value="ACT-like"/>
    <property type="match status" value="1"/>
</dbReference>
<evidence type="ECO:0000256" key="10">
    <source>
        <dbReference type="ARBA" id="ARBA00022605"/>
    </source>
</evidence>
<evidence type="ECO:0000256" key="3">
    <source>
        <dbReference type="ARBA" id="ARBA00004496"/>
    </source>
</evidence>
<dbReference type="UniPathway" id="UPA00121">
    <property type="reaction ID" value="UER00345"/>
</dbReference>
<dbReference type="NCBIfam" id="TIGR01807">
    <property type="entry name" value="CM_P2"/>
    <property type="match status" value="1"/>
</dbReference>
<comment type="pathway">
    <text evidence="4">Amino-acid biosynthesis; L-phenylalanine biosynthesis; phenylpyruvate from prephenate: step 1/1.</text>
</comment>
<dbReference type="GeneID" id="77266334"/>
<dbReference type="NCBIfam" id="NF008865">
    <property type="entry name" value="PRK11898.1"/>
    <property type="match status" value="1"/>
</dbReference>
<evidence type="ECO:0000256" key="5">
    <source>
        <dbReference type="ARBA" id="ARBA00004817"/>
    </source>
</evidence>
<dbReference type="PANTHER" id="PTHR21022:SF19">
    <property type="entry name" value="PREPHENATE DEHYDRATASE-RELATED"/>
    <property type="match status" value="1"/>
</dbReference>
<accession>A0A2G4R040</accession>
<comment type="catalytic activity">
    <reaction evidence="18">
        <text>prephenate + H(+) = 3-phenylpyruvate + CO2 + H2O</text>
        <dbReference type="Rhea" id="RHEA:21648"/>
        <dbReference type="ChEBI" id="CHEBI:15377"/>
        <dbReference type="ChEBI" id="CHEBI:15378"/>
        <dbReference type="ChEBI" id="CHEBI:16526"/>
        <dbReference type="ChEBI" id="CHEBI:18005"/>
        <dbReference type="ChEBI" id="CHEBI:29934"/>
        <dbReference type="EC" id="4.2.1.51"/>
    </reaction>
</comment>
<dbReference type="InterPro" id="IPR018528">
    <property type="entry name" value="Preph_deHydtase_CS"/>
</dbReference>
<organism evidence="24 25">
    <name type="scientific">Campylobacter vulpis</name>
    <dbReference type="NCBI Taxonomy" id="1655500"/>
    <lineage>
        <taxon>Bacteria</taxon>
        <taxon>Pseudomonadati</taxon>
        <taxon>Campylobacterota</taxon>
        <taxon>Epsilonproteobacteria</taxon>
        <taxon>Campylobacterales</taxon>
        <taxon>Campylobacteraceae</taxon>
        <taxon>Campylobacter</taxon>
    </lineage>
</organism>
<evidence type="ECO:0000256" key="1">
    <source>
        <dbReference type="ARBA" id="ARBA00000824"/>
    </source>
</evidence>
<dbReference type="PROSITE" id="PS51671">
    <property type="entry name" value="ACT"/>
    <property type="match status" value="1"/>
</dbReference>
<dbReference type="Proteomes" id="UP000237472">
    <property type="component" value="Unassembled WGS sequence"/>
</dbReference>
<dbReference type="InterPro" id="IPR002701">
    <property type="entry name" value="CM_II_prokaryot"/>
</dbReference>
<evidence type="ECO:0000256" key="18">
    <source>
        <dbReference type="ARBA" id="ARBA00047848"/>
    </source>
</evidence>
<feature type="site" description="Essential for prephenate dehydratase activity" evidence="19">
    <location>
        <position position="258"/>
    </location>
</feature>
<dbReference type="AlphaFoldDB" id="A0A2G4R040"/>
<dbReference type="InterPro" id="IPR036263">
    <property type="entry name" value="Chorismate_II_sf"/>
</dbReference>
<proteinExistence type="predicted"/>
<dbReference type="InterPro" id="IPR008242">
    <property type="entry name" value="Chor_mutase/pphenate_deHydtase"/>
</dbReference>
<evidence type="ECO:0000259" key="21">
    <source>
        <dbReference type="PROSITE" id="PS51171"/>
    </source>
</evidence>
<comment type="function">
    <text evidence="2">Catalyzes the Claisen rearrangement of chorismate to prephenate and the decarboxylation/dehydration of prephenate to phenylpyruvate.</text>
</comment>
<feature type="domain" description="ACT" evidence="22">
    <location>
        <begin position="277"/>
        <end position="352"/>
    </location>
</feature>
<reference evidence="25" key="2">
    <citation type="submission" date="2015-06" db="EMBL/GenBank/DDBJ databases">
        <authorList>
            <person name="Parisi A."/>
            <person name="Chiara M."/>
            <person name="Florio D."/>
            <person name="Miccolupo A."/>
            <person name="Manzari C."/>
            <person name="Mion D."/>
            <person name="Caruso M."/>
            <person name="D'erchia A.M."/>
            <person name="Zanoni R."/>
        </authorList>
    </citation>
    <scope>NUCLEOTIDE SEQUENCE [LARGE SCALE GENOMIC DNA]</scope>
    <source>
        <strain evidence="25">73/13</strain>
    </source>
</reference>
<dbReference type="SMART" id="SM00830">
    <property type="entry name" value="CM_2"/>
    <property type="match status" value="1"/>
</dbReference>
<keyword evidence="15" id="KW-0511">Multifunctional enzyme</keyword>
<reference evidence="24" key="1">
    <citation type="submission" date="2015-06" db="EMBL/GenBank/DDBJ databases">
        <authorList>
            <person name="Hoefler B.C."/>
            <person name="Straight P.D."/>
        </authorList>
    </citation>
    <scope>NUCLEOTIDE SEQUENCE [LARGE SCALE GENOMIC DNA]</scope>
    <source>
        <strain evidence="24">73/13</strain>
    </source>
</reference>
<dbReference type="GO" id="GO:0046417">
    <property type="term" value="P:chorismate metabolic process"/>
    <property type="evidence" value="ECO:0007669"/>
    <property type="project" value="InterPro"/>
</dbReference>
<evidence type="ECO:0000256" key="17">
    <source>
        <dbReference type="ARBA" id="ARBA00031520"/>
    </source>
</evidence>
<dbReference type="OrthoDB" id="9802281at2"/>
<keyword evidence="26" id="KW-1185">Reference proteome</keyword>
<keyword evidence="11" id="KW-0057">Aromatic amino acid biosynthesis</keyword>
<name>A0A2G4R040_9BACT</name>
<dbReference type="GO" id="GO:0009094">
    <property type="term" value="P:L-phenylalanine biosynthetic process"/>
    <property type="evidence" value="ECO:0007669"/>
    <property type="project" value="UniProtKB-UniPathway"/>
</dbReference>
<keyword evidence="13" id="KW-0413">Isomerase</keyword>
<dbReference type="PROSITE" id="PS51168">
    <property type="entry name" value="CHORISMATE_MUT_2"/>
    <property type="match status" value="1"/>
</dbReference>
<feature type="domain" description="Chorismate mutase" evidence="20">
    <location>
        <begin position="1"/>
        <end position="88"/>
    </location>
</feature>
<evidence type="ECO:0000313" key="24">
    <source>
        <dbReference type="EMBL" id="PHY89898.1"/>
    </source>
</evidence>
<dbReference type="Gene3D" id="3.40.190.10">
    <property type="entry name" value="Periplasmic binding protein-like II"/>
    <property type="match status" value="2"/>
</dbReference>
<dbReference type="InterPro" id="IPR036979">
    <property type="entry name" value="CM_dom_sf"/>
</dbReference>
<evidence type="ECO:0000256" key="15">
    <source>
        <dbReference type="ARBA" id="ARBA00023268"/>
    </source>
</evidence>
<dbReference type="InterPro" id="IPR001086">
    <property type="entry name" value="Preph_deHydtase"/>
</dbReference>
<dbReference type="GO" id="GO:0005737">
    <property type="term" value="C:cytoplasm"/>
    <property type="evidence" value="ECO:0007669"/>
    <property type="project" value="UniProtKB-SubCell"/>
</dbReference>
<keyword evidence="14 23" id="KW-0456">Lyase</keyword>
<evidence type="ECO:0000256" key="14">
    <source>
        <dbReference type="ARBA" id="ARBA00023239"/>
    </source>
</evidence>
<reference evidence="23" key="3">
    <citation type="submission" date="2019-07" db="EMBL/GenBank/DDBJ databases">
        <authorList>
            <person name="Miller W.G."/>
        </authorList>
    </citation>
    <scope>NUCLEOTIDE SEQUENCE</scope>
    <source>
        <strain evidence="23">52/13</strain>
    </source>
</reference>